<feature type="compositionally biased region" description="Basic and acidic residues" evidence="1">
    <location>
        <begin position="70"/>
        <end position="79"/>
    </location>
</feature>
<evidence type="ECO:0000256" key="1">
    <source>
        <dbReference type="SAM" id="MobiDB-lite"/>
    </source>
</evidence>
<proteinExistence type="predicted"/>
<gene>
    <name evidence="2" type="ORF">AMON00008_LOCUS45996</name>
</gene>
<feature type="compositionally biased region" description="Pro residues" evidence="1">
    <location>
        <begin position="375"/>
        <end position="385"/>
    </location>
</feature>
<accession>A0A7S4S6Z6</accession>
<feature type="region of interest" description="Disordered" evidence="1">
    <location>
        <begin position="336"/>
        <end position="449"/>
    </location>
</feature>
<feature type="compositionally biased region" description="Acidic residues" evidence="1">
    <location>
        <begin position="126"/>
        <end position="136"/>
    </location>
</feature>
<name>A0A7S4S6Z6_9DINO</name>
<feature type="compositionally biased region" description="Basic and acidic residues" evidence="1">
    <location>
        <begin position="137"/>
        <end position="148"/>
    </location>
</feature>
<dbReference type="AlphaFoldDB" id="A0A7S4S6Z6"/>
<feature type="region of interest" description="Disordered" evidence="1">
    <location>
        <begin position="31"/>
        <end position="158"/>
    </location>
</feature>
<protein>
    <submittedName>
        <fullName evidence="2">Uncharacterized protein</fullName>
    </submittedName>
</protein>
<organism evidence="2">
    <name type="scientific">Alexandrium monilatum</name>
    <dbReference type="NCBI Taxonomy" id="311494"/>
    <lineage>
        <taxon>Eukaryota</taxon>
        <taxon>Sar</taxon>
        <taxon>Alveolata</taxon>
        <taxon>Dinophyceae</taxon>
        <taxon>Gonyaulacales</taxon>
        <taxon>Pyrocystaceae</taxon>
        <taxon>Alexandrium</taxon>
    </lineage>
</organism>
<evidence type="ECO:0000313" key="2">
    <source>
        <dbReference type="EMBL" id="CAE4636619.1"/>
    </source>
</evidence>
<reference evidence="2" key="1">
    <citation type="submission" date="2021-01" db="EMBL/GenBank/DDBJ databases">
        <authorList>
            <person name="Corre E."/>
            <person name="Pelletier E."/>
            <person name="Niang G."/>
            <person name="Scheremetjew M."/>
            <person name="Finn R."/>
            <person name="Kale V."/>
            <person name="Holt S."/>
            <person name="Cochrane G."/>
            <person name="Meng A."/>
            <person name="Brown T."/>
            <person name="Cohen L."/>
        </authorList>
    </citation>
    <scope>NUCLEOTIDE SEQUENCE</scope>
    <source>
        <strain evidence="2">CCMP3105</strain>
    </source>
</reference>
<feature type="compositionally biased region" description="Basic and acidic residues" evidence="1">
    <location>
        <begin position="355"/>
        <end position="365"/>
    </location>
</feature>
<feature type="compositionally biased region" description="Basic residues" evidence="1">
    <location>
        <begin position="111"/>
        <end position="121"/>
    </location>
</feature>
<dbReference type="EMBL" id="HBNR01065128">
    <property type="protein sequence ID" value="CAE4636619.1"/>
    <property type="molecule type" value="Transcribed_RNA"/>
</dbReference>
<sequence length="545" mass="56329">MEQPSRPRCVGARGAGVDFFEEHLSKLLTPPSFVLPGSLPAPQGGGPGQTAHGQSGTALPVLARQPLRHRYADGDRGRGDGAAPPGPGEDSGDQGSLGPCASRPAPPARAARARLGRRGPHGRQEPEEDGEGEGEEERGCGEVGRSRDTCGGASASSRGLDAGPVVWDDAWVMQEPECQTGPLQASAPRKRFAQAWCEIDRLVPGGTGARCCRCRQVRGSCFDHACPRCSATVCLECLDDCRLILGNFRCPRCGDEDANRQRLQREIWMINLYRSTCRVLCAISQTFFDACASEEAVPASGADAPRGFGARPAEAHVGAESATFLHASPPGHPLAANPFLSELADGGASPGAPEHGTRLPVDWHHLAGQLASYSPPQPGASPPGRPATAAAAAGDEDAAALPRHLEQSPATWCHTAGAPGGSGSGARGRERGAPAAPPAQAGVSVPGPERGTRLPADWHELSGHMAKYVPLGGQRREAALGVASAGDPACIAGDDATGKVCVQSAATPVRSTRSKGCSLPEVRQGEAQPCCQAAPPPPPAESIIW</sequence>
<feature type="compositionally biased region" description="Low complexity" evidence="1">
    <location>
        <begin position="438"/>
        <end position="448"/>
    </location>
</feature>